<reference evidence="2 3" key="1">
    <citation type="submission" date="2018-10" db="EMBL/GenBank/DDBJ databases">
        <title>Draft genome sequence of the microsporidian Tubulinosema ratisbonensis.</title>
        <authorList>
            <person name="Polonais V."/>
            <person name="Peyretaillade E."/>
            <person name="Niehus S."/>
            <person name="Wawrzyniak I."/>
            <person name="Franchet A."/>
            <person name="Gaspin C."/>
            <person name="Reichstadt M."/>
            <person name="Belser C."/>
            <person name="Labadie K."/>
            <person name="Delbac F."/>
            <person name="Ferrandon D."/>
        </authorList>
    </citation>
    <scope>NUCLEOTIDE SEQUENCE [LARGE SCALE GENOMIC DNA]</scope>
    <source>
        <strain evidence="2 3">Franzen</strain>
    </source>
</reference>
<protein>
    <submittedName>
        <fullName evidence="2">Uncharacterized protein</fullName>
    </submittedName>
</protein>
<keyword evidence="1" id="KW-0812">Transmembrane</keyword>
<name>A0A437AMQ7_9MICR</name>
<feature type="transmembrane region" description="Helical" evidence="1">
    <location>
        <begin position="213"/>
        <end position="234"/>
    </location>
</feature>
<evidence type="ECO:0000256" key="1">
    <source>
        <dbReference type="SAM" id="Phobius"/>
    </source>
</evidence>
<comment type="caution">
    <text evidence="2">The sequence shown here is derived from an EMBL/GenBank/DDBJ whole genome shotgun (WGS) entry which is preliminary data.</text>
</comment>
<organism evidence="2 3">
    <name type="scientific">Tubulinosema ratisbonensis</name>
    <dbReference type="NCBI Taxonomy" id="291195"/>
    <lineage>
        <taxon>Eukaryota</taxon>
        <taxon>Fungi</taxon>
        <taxon>Fungi incertae sedis</taxon>
        <taxon>Microsporidia</taxon>
        <taxon>Tubulinosematoidea</taxon>
        <taxon>Tubulinosematidae</taxon>
        <taxon>Tubulinosema</taxon>
    </lineage>
</organism>
<keyword evidence="1" id="KW-1133">Transmembrane helix</keyword>
<evidence type="ECO:0000313" key="2">
    <source>
        <dbReference type="EMBL" id="RVD92491.1"/>
    </source>
</evidence>
<feature type="transmembrane region" description="Helical" evidence="1">
    <location>
        <begin position="154"/>
        <end position="179"/>
    </location>
</feature>
<sequence length="296" mass="36048">MSKKRKYVVNSKKDIEMDEFGRKPGCSSDADDLKVDIKTTDSHKHMSYNEWNENKEYEKIKYEREVKNLFFPCLIPYRKFLRERKHILEIIFPVFLFIIYILMYFLMNFSTPKEYQVFLIIPFFINLAILLMKALLIINLILPDFIAERRCFYLRIITFFILIFNFLYLFVCRILIYYFNTKFDETIIIECSALAQSIFLAYSYTSVYDLEEFFVFKIYILFVSLFLFIVTCIFVPIDRIFIFFVFTQILILLINFVSFLSHYENKYWSENTCFSLFFYLHIVFLIENNNLRLNFN</sequence>
<proteinExistence type="predicted"/>
<dbReference type="AlphaFoldDB" id="A0A437AMQ7"/>
<keyword evidence="1" id="KW-0472">Membrane</keyword>
<accession>A0A437AMQ7</accession>
<feature type="transmembrane region" description="Helical" evidence="1">
    <location>
        <begin position="119"/>
        <end position="142"/>
    </location>
</feature>
<feature type="transmembrane region" description="Helical" evidence="1">
    <location>
        <begin position="241"/>
        <end position="261"/>
    </location>
</feature>
<feature type="transmembrane region" description="Helical" evidence="1">
    <location>
        <begin position="267"/>
        <end position="286"/>
    </location>
</feature>
<dbReference type="EMBL" id="RCSS01000204">
    <property type="protein sequence ID" value="RVD92491.1"/>
    <property type="molecule type" value="Genomic_DNA"/>
</dbReference>
<evidence type="ECO:0000313" key="3">
    <source>
        <dbReference type="Proteomes" id="UP000282876"/>
    </source>
</evidence>
<feature type="transmembrane region" description="Helical" evidence="1">
    <location>
        <begin position="87"/>
        <end position="107"/>
    </location>
</feature>
<gene>
    <name evidence="2" type="ORF">TUBRATIS_10020</name>
</gene>
<dbReference type="Proteomes" id="UP000282876">
    <property type="component" value="Unassembled WGS sequence"/>
</dbReference>
<keyword evidence="3" id="KW-1185">Reference proteome</keyword>
<dbReference type="VEuPathDB" id="MicrosporidiaDB:TUBRATIS_10020"/>